<dbReference type="EMBL" id="JADFTS010000005">
    <property type="protein sequence ID" value="KAF9604993.1"/>
    <property type="molecule type" value="Genomic_DNA"/>
</dbReference>
<dbReference type="InterPro" id="IPR036277">
    <property type="entry name" value="SMC_hinge_sf"/>
</dbReference>
<keyword evidence="3" id="KW-1185">Reference proteome</keyword>
<sequence length="91" mass="10861">MIRMLVRIITDNHEYHSYLNRFCHWFCYAFRDIRWGLTYAQRLCHDHKIVGVHGTIIELLSCDEKFFTAVEVTARNSLFHVVVDSDEISTR</sequence>
<dbReference type="SUPFAM" id="SSF75553">
    <property type="entry name" value="Smc hinge domain"/>
    <property type="match status" value="1"/>
</dbReference>
<reference evidence="2 3" key="1">
    <citation type="submission" date="2020-10" db="EMBL/GenBank/DDBJ databases">
        <title>The Coptis chinensis genome and diversification of protoberbering-type alkaloids.</title>
        <authorList>
            <person name="Wang B."/>
            <person name="Shu S."/>
            <person name="Song C."/>
            <person name="Liu Y."/>
        </authorList>
    </citation>
    <scope>NUCLEOTIDE SEQUENCE [LARGE SCALE GENOMIC DNA]</scope>
    <source>
        <strain evidence="2">HL-2020</strain>
        <tissue evidence="2">Leaf</tissue>
    </source>
</reference>
<protein>
    <recommendedName>
        <fullName evidence="1">SMC hinge domain-containing protein</fullName>
    </recommendedName>
</protein>
<accession>A0A835HXA7</accession>
<comment type="caution">
    <text evidence="2">The sequence shown here is derived from an EMBL/GenBank/DDBJ whole genome shotgun (WGS) entry which is preliminary data.</text>
</comment>
<organism evidence="2 3">
    <name type="scientific">Coptis chinensis</name>
    <dbReference type="NCBI Taxonomy" id="261450"/>
    <lineage>
        <taxon>Eukaryota</taxon>
        <taxon>Viridiplantae</taxon>
        <taxon>Streptophyta</taxon>
        <taxon>Embryophyta</taxon>
        <taxon>Tracheophyta</taxon>
        <taxon>Spermatophyta</taxon>
        <taxon>Magnoliopsida</taxon>
        <taxon>Ranunculales</taxon>
        <taxon>Ranunculaceae</taxon>
        <taxon>Coptidoideae</taxon>
        <taxon>Coptis</taxon>
    </lineage>
</organism>
<evidence type="ECO:0000313" key="2">
    <source>
        <dbReference type="EMBL" id="KAF9604993.1"/>
    </source>
</evidence>
<name>A0A835HXA7_9MAGN</name>
<dbReference type="Proteomes" id="UP000631114">
    <property type="component" value="Unassembled WGS sequence"/>
</dbReference>
<dbReference type="AlphaFoldDB" id="A0A835HXA7"/>
<evidence type="ECO:0000259" key="1">
    <source>
        <dbReference type="Pfam" id="PF06470"/>
    </source>
</evidence>
<proteinExistence type="predicted"/>
<feature type="domain" description="SMC hinge" evidence="1">
    <location>
        <begin position="51"/>
        <end position="90"/>
    </location>
</feature>
<gene>
    <name evidence="2" type="ORF">IFM89_012157</name>
</gene>
<dbReference type="GO" id="GO:0005524">
    <property type="term" value="F:ATP binding"/>
    <property type="evidence" value="ECO:0007669"/>
    <property type="project" value="InterPro"/>
</dbReference>
<dbReference type="InterPro" id="IPR010935">
    <property type="entry name" value="SMC_hinge"/>
</dbReference>
<dbReference type="OrthoDB" id="431497at2759"/>
<feature type="non-terminal residue" evidence="2">
    <location>
        <position position="1"/>
    </location>
</feature>
<evidence type="ECO:0000313" key="3">
    <source>
        <dbReference type="Proteomes" id="UP000631114"/>
    </source>
</evidence>
<dbReference type="PANTHER" id="PTHR43977">
    <property type="entry name" value="STRUCTURAL MAINTENANCE OF CHROMOSOMES PROTEIN 3"/>
    <property type="match status" value="1"/>
</dbReference>
<dbReference type="GO" id="GO:0005694">
    <property type="term" value="C:chromosome"/>
    <property type="evidence" value="ECO:0007669"/>
    <property type="project" value="InterPro"/>
</dbReference>
<dbReference type="Gene3D" id="1.20.1060.20">
    <property type="match status" value="1"/>
</dbReference>
<dbReference type="Pfam" id="PF06470">
    <property type="entry name" value="SMC_hinge"/>
    <property type="match status" value="1"/>
</dbReference>
<dbReference type="GO" id="GO:0051276">
    <property type="term" value="P:chromosome organization"/>
    <property type="evidence" value="ECO:0007669"/>
    <property type="project" value="InterPro"/>
</dbReference>